<evidence type="ECO:0000313" key="2">
    <source>
        <dbReference type="Proteomes" id="UP000326912"/>
    </source>
</evidence>
<proteinExistence type="predicted"/>
<name>A0A5J4KWV5_9CHLR</name>
<evidence type="ECO:0000313" key="1">
    <source>
        <dbReference type="EMBL" id="GER91963.1"/>
    </source>
</evidence>
<dbReference type="Proteomes" id="UP000326912">
    <property type="component" value="Unassembled WGS sequence"/>
</dbReference>
<sequence length="66" mass="7212">MKAIQFDQYGEPTQVLTLRETSIPEPGTEEVLVLEGFPSFMSSQAQTGGRPNTLLSQMVLPAGKCR</sequence>
<gene>
    <name evidence="1" type="ORF">KDW_61250</name>
</gene>
<dbReference type="EMBL" id="BKZW01000005">
    <property type="protein sequence ID" value="GER91963.1"/>
    <property type="molecule type" value="Genomic_DNA"/>
</dbReference>
<comment type="caution">
    <text evidence="1">The sequence shown here is derived from an EMBL/GenBank/DDBJ whole genome shotgun (WGS) entry which is preliminary data.</text>
</comment>
<protein>
    <submittedName>
        <fullName evidence="1">Uncharacterized protein</fullName>
    </submittedName>
</protein>
<keyword evidence="2" id="KW-1185">Reference proteome</keyword>
<organism evidence="1 2">
    <name type="scientific">Dictyobacter vulcani</name>
    <dbReference type="NCBI Taxonomy" id="2607529"/>
    <lineage>
        <taxon>Bacteria</taxon>
        <taxon>Bacillati</taxon>
        <taxon>Chloroflexota</taxon>
        <taxon>Ktedonobacteria</taxon>
        <taxon>Ktedonobacterales</taxon>
        <taxon>Dictyobacteraceae</taxon>
        <taxon>Dictyobacter</taxon>
    </lineage>
</organism>
<dbReference type="RefSeq" id="WP_151759544.1">
    <property type="nucleotide sequence ID" value="NZ_BKZW01000005.1"/>
</dbReference>
<accession>A0A5J4KWV5</accession>
<dbReference type="Gene3D" id="3.90.180.10">
    <property type="entry name" value="Medium-chain alcohol dehydrogenases, catalytic domain"/>
    <property type="match status" value="1"/>
</dbReference>
<reference evidence="1 2" key="1">
    <citation type="submission" date="2019-10" db="EMBL/GenBank/DDBJ databases">
        <title>Dictyobacter vulcani sp. nov., within the class Ktedonobacteria, isolated from soil of volcanic Mt. Zao.</title>
        <authorList>
            <person name="Zheng Y."/>
            <person name="Wang C.M."/>
            <person name="Sakai Y."/>
            <person name="Abe K."/>
            <person name="Yokota A."/>
            <person name="Yabe S."/>
        </authorList>
    </citation>
    <scope>NUCLEOTIDE SEQUENCE [LARGE SCALE GENOMIC DNA]</scope>
    <source>
        <strain evidence="1 2">W12</strain>
    </source>
</reference>
<dbReference type="AlphaFoldDB" id="A0A5J4KWV5"/>